<dbReference type="STRING" id="310781.SAMN05216259_11978"/>
<dbReference type="InterPro" id="IPR051610">
    <property type="entry name" value="GPI/OXD"/>
</dbReference>
<proteinExistence type="predicted"/>
<dbReference type="PANTHER" id="PTHR35848">
    <property type="entry name" value="OXALATE-BINDING PROTEIN"/>
    <property type="match status" value="1"/>
</dbReference>
<name>A0A1H0QRJ3_9ACTN</name>
<dbReference type="EMBL" id="FNIE01000019">
    <property type="protein sequence ID" value="SDP19369.1"/>
    <property type="molecule type" value="Genomic_DNA"/>
</dbReference>
<reference evidence="4 5" key="1">
    <citation type="submission" date="2016-10" db="EMBL/GenBank/DDBJ databases">
        <authorList>
            <person name="de Groot N.N."/>
        </authorList>
    </citation>
    <scope>NUCLEOTIDE SEQUENCE [LARGE SCALE GENOMIC DNA]</scope>
    <source>
        <strain evidence="4 5">CGMCC 4.2022</strain>
    </source>
</reference>
<evidence type="ECO:0000256" key="2">
    <source>
        <dbReference type="SAM" id="MobiDB-lite"/>
    </source>
</evidence>
<feature type="region of interest" description="Disordered" evidence="2">
    <location>
        <begin position="119"/>
        <end position="139"/>
    </location>
</feature>
<dbReference type="Gene3D" id="2.60.120.10">
    <property type="entry name" value="Jelly Rolls"/>
    <property type="match status" value="1"/>
</dbReference>
<organism evidence="4 5">
    <name type="scientific">Actinacidiphila guanduensis</name>
    <dbReference type="NCBI Taxonomy" id="310781"/>
    <lineage>
        <taxon>Bacteria</taxon>
        <taxon>Bacillati</taxon>
        <taxon>Actinomycetota</taxon>
        <taxon>Actinomycetes</taxon>
        <taxon>Kitasatosporales</taxon>
        <taxon>Streptomycetaceae</taxon>
        <taxon>Actinacidiphila</taxon>
    </lineage>
</organism>
<dbReference type="SUPFAM" id="SSF51182">
    <property type="entry name" value="RmlC-like cupins"/>
    <property type="match status" value="1"/>
</dbReference>
<dbReference type="RefSeq" id="WP_176930648.1">
    <property type="nucleotide sequence ID" value="NZ_FNIE01000019.1"/>
</dbReference>
<keyword evidence="1" id="KW-0479">Metal-binding</keyword>
<evidence type="ECO:0000256" key="1">
    <source>
        <dbReference type="ARBA" id="ARBA00022723"/>
    </source>
</evidence>
<dbReference type="AlphaFoldDB" id="A0A1H0QRJ3"/>
<protein>
    <submittedName>
        <fullName evidence="4">Cupin domain-containing protein</fullName>
    </submittedName>
</protein>
<gene>
    <name evidence="4" type="ORF">SAMN05216259_11978</name>
</gene>
<dbReference type="InterPro" id="IPR014710">
    <property type="entry name" value="RmlC-like_jellyroll"/>
</dbReference>
<sequence>MTDDSAPRSPYVRQVDFAALAAAGPDVRYVQRLLDRADGADAVGVGWIRTPPGGGSPEGLHTHVVEQVFYVLAGTMTVEVAGQRSEVGPGGLVRFPRGVPHRNWNAGRTETIHLSITGPAPDPATPFALPAEEPHPASP</sequence>
<dbReference type="InterPro" id="IPR011051">
    <property type="entry name" value="RmlC_Cupin_sf"/>
</dbReference>
<dbReference type="InterPro" id="IPR013096">
    <property type="entry name" value="Cupin_2"/>
</dbReference>
<feature type="domain" description="Cupin type-2" evidence="3">
    <location>
        <begin position="48"/>
        <end position="114"/>
    </location>
</feature>
<dbReference type="Pfam" id="PF07883">
    <property type="entry name" value="Cupin_2"/>
    <property type="match status" value="1"/>
</dbReference>
<dbReference type="GO" id="GO:0046872">
    <property type="term" value="F:metal ion binding"/>
    <property type="evidence" value="ECO:0007669"/>
    <property type="project" value="UniProtKB-KW"/>
</dbReference>
<keyword evidence="5" id="KW-1185">Reference proteome</keyword>
<evidence type="ECO:0000313" key="4">
    <source>
        <dbReference type="EMBL" id="SDP19369.1"/>
    </source>
</evidence>
<dbReference type="Proteomes" id="UP000199341">
    <property type="component" value="Unassembled WGS sequence"/>
</dbReference>
<evidence type="ECO:0000313" key="5">
    <source>
        <dbReference type="Proteomes" id="UP000199341"/>
    </source>
</evidence>
<evidence type="ECO:0000259" key="3">
    <source>
        <dbReference type="Pfam" id="PF07883"/>
    </source>
</evidence>
<accession>A0A1H0QRJ3</accession>